<proteinExistence type="predicted"/>
<feature type="compositionally biased region" description="Polar residues" evidence="1">
    <location>
        <begin position="194"/>
        <end position="211"/>
    </location>
</feature>
<comment type="caution">
    <text evidence="2">The sequence shown here is derived from an EMBL/GenBank/DDBJ whole genome shotgun (WGS) entry which is preliminary data.</text>
</comment>
<evidence type="ECO:0000313" key="3">
    <source>
        <dbReference type="Proteomes" id="UP000023152"/>
    </source>
</evidence>
<name>X6M878_RETFI</name>
<feature type="region of interest" description="Disordered" evidence="1">
    <location>
        <begin position="192"/>
        <end position="211"/>
    </location>
</feature>
<feature type="region of interest" description="Disordered" evidence="1">
    <location>
        <begin position="259"/>
        <end position="278"/>
    </location>
</feature>
<feature type="non-terminal residue" evidence="2">
    <location>
        <position position="278"/>
    </location>
</feature>
<protein>
    <submittedName>
        <fullName evidence="2">Uncharacterized protein</fullName>
    </submittedName>
</protein>
<feature type="compositionally biased region" description="Polar residues" evidence="1">
    <location>
        <begin position="261"/>
        <end position="278"/>
    </location>
</feature>
<keyword evidence="3" id="KW-1185">Reference proteome</keyword>
<evidence type="ECO:0000256" key="1">
    <source>
        <dbReference type="SAM" id="MobiDB-lite"/>
    </source>
</evidence>
<feature type="region of interest" description="Disordered" evidence="1">
    <location>
        <begin position="127"/>
        <end position="147"/>
    </location>
</feature>
<organism evidence="2 3">
    <name type="scientific">Reticulomyxa filosa</name>
    <dbReference type="NCBI Taxonomy" id="46433"/>
    <lineage>
        <taxon>Eukaryota</taxon>
        <taxon>Sar</taxon>
        <taxon>Rhizaria</taxon>
        <taxon>Retaria</taxon>
        <taxon>Foraminifera</taxon>
        <taxon>Monothalamids</taxon>
        <taxon>Reticulomyxidae</taxon>
        <taxon>Reticulomyxa</taxon>
    </lineage>
</organism>
<dbReference type="Proteomes" id="UP000023152">
    <property type="component" value="Unassembled WGS sequence"/>
</dbReference>
<feature type="compositionally biased region" description="Low complexity" evidence="1">
    <location>
        <begin position="130"/>
        <end position="147"/>
    </location>
</feature>
<reference evidence="2 3" key="1">
    <citation type="journal article" date="2013" name="Curr. Biol.">
        <title>The Genome of the Foraminiferan Reticulomyxa filosa.</title>
        <authorList>
            <person name="Glockner G."/>
            <person name="Hulsmann N."/>
            <person name="Schleicher M."/>
            <person name="Noegel A.A."/>
            <person name="Eichinger L."/>
            <person name="Gallinger C."/>
            <person name="Pawlowski J."/>
            <person name="Sierra R."/>
            <person name="Euteneuer U."/>
            <person name="Pillet L."/>
            <person name="Moustafa A."/>
            <person name="Platzer M."/>
            <person name="Groth M."/>
            <person name="Szafranski K."/>
            <person name="Schliwa M."/>
        </authorList>
    </citation>
    <scope>NUCLEOTIDE SEQUENCE [LARGE SCALE GENOMIC DNA]</scope>
</reference>
<sequence length="278" mass="31462">MEYFPGQVERQKKKNRYITYLRSKLVFFFVCVKKKKGIGIIQDKGEEDGESVYMADILDMNNLTIRQDHLTMENIQHVLLNKELWTYLLYLLHKLQHYQAKYLSLKEYVQHCSAHYISPQFPIPPVSAYNDNGNDNGNNNNNNNNNNTYLSSHLNQVIGTRIKLKNNPKATAATTATTATTTTTMTATTVATTPGLQNKQSNNTATSQSASIANRHGEIVHTPSGMRPPFFTSSWSITPHTPISLLTQDEQHNRNQRLYARQQSSPTALSQPQPTSSF</sequence>
<dbReference type="EMBL" id="ASPP01024227">
    <property type="protein sequence ID" value="ETO09230.1"/>
    <property type="molecule type" value="Genomic_DNA"/>
</dbReference>
<evidence type="ECO:0000313" key="2">
    <source>
        <dbReference type="EMBL" id="ETO09230.1"/>
    </source>
</evidence>
<accession>X6M878</accession>
<dbReference type="AlphaFoldDB" id="X6M878"/>
<gene>
    <name evidence="2" type="ORF">RFI_28157</name>
</gene>